<gene>
    <name evidence="1" type="primary">106054922</name>
</gene>
<accession>A0A2C9KYZ8</accession>
<evidence type="ECO:0000313" key="2">
    <source>
        <dbReference type="Proteomes" id="UP000076420"/>
    </source>
</evidence>
<dbReference type="RefSeq" id="XP_013066466.2">
    <property type="nucleotide sequence ID" value="XM_013211012.2"/>
</dbReference>
<dbReference type="EnsemblMetazoa" id="BGLB025137-RA">
    <property type="protein sequence ID" value="BGLB025137-PA"/>
    <property type="gene ID" value="BGLB025137"/>
</dbReference>
<dbReference type="KEGG" id="bgt:106054922"/>
<dbReference type="VEuPathDB" id="VectorBase:BGLAX_036731"/>
<protein>
    <submittedName>
        <fullName evidence="1">Uncharacterized protein</fullName>
    </submittedName>
</protein>
<evidence type="ECO:0000313" key="1">
    <source>
        <dbReference type="EnsemblMetazoa" id="BGLB025137-PA"/>
    </source>
</evidence>
<organism evidence="1 2">
    <name type="scientific">Biomphalaria glabrata</name>
    <name type="common">Bloodfluke planorb</name>
    <name type="synonym">Freshwater snail</name>
    <dbReference type="NCBI Taxonomy" id="6526"/>
    <lineage>
        <taxon>Eukaryota</taxon>
        <taxon>Metazoa</taxon>
        <taxon>Spiralia</taxon>
        <taxon>Lophotrochozoa</taxon>
        <taxon>Mollusca</taxon>
        <taxon>Gastropoda</taxon>
        <taxon>Heterobranchia</taxon>
        <taxon>Euthyneura</taxon>
        <taxon>Panpulmonata</taxon>
        <taxon>Hygrophila</taxon>
        <taxon>Lymnaeoidea</taxon>
        <taxon>Planorbidae</taxon>
        <taxon>Biomphalaria</taxon>
    </lineage>
</organism>
<name>A0A2C9KYZ8_BIOGL</name>
<dbReference type="AlphaFoldDB" id="A0A2C9KYZ8"/>
<dbReference type="OrthoDB" id="6041129at2759"/>
<proteinExistence type="predicted"/>
<sequence>MKVVCPSLGPVLFERNVNAYHLTGHSENDNLCHYTGVEPKTPTYSYPQYDERLVCPPNRFIEPRKLPGELQRFNNAFERRRRTIFGCQPYLPPAYRPVFPVPPAEYWTHVDMCNPWSFFDRSACCDKPRPYNWVNDSCPTQYCRPGGKATPPYVIPYPNMGLYFPPCQAFRVKC</sequence>
<reference evidence="1" key="1">
    <citation type="submission" date="2020-05" db="UniProtKB">
        <authorList>
            <consortium name="EnsemblMetazoa"/>
        </authorList>
    </citation>
    <scope>IDENTIFICATION</scope>
    <source>
        <strain evidence="1">BB02</strain>
    </source>
</reference>
<dbReference type="Proteomes" id="UP000076420">
    <property type="component" value="Unassembled WGS sequence"/>
</dbReference>
<dbReference type="VEuPathDB" id="VectorBase:BGLB025137"/>